<feature type="transmembrane region" description="Helical" evidence="1">
    <location>
        <begin position="107"/>
        <end position="130"/>
    </location>
</feature>
<dbReference type="InterPro" id="IPR054103">
    <property type="entry name" value="CAND6-7_N"/>
</dbReference>
<feature type="transmembrane region" description="Helical" evidence="1">
    <location>
        <begin position="211"/>
        <end position="231"/>
    </location>
</feature>
<keyword evidence="5" id="KW-1185">Reference proteome</keyword>
<keyword evidence="2" id="KW-0732">Signal</keyword>
<dbReference type="EnsemblPlants" id="LPERR04G21540.1">
    <property type="protein sequence ID" value="LPERR04G21540.1"/>
    <property type="gene ID" value="LPERR04G21540"/>
</dbReference>
<dbReference type="InterPro" id="IPR009637">
    <property type="entry name" value="GPR107/GPR108-like"/>
</dbReference>
<feature type="signal peptide" evidence="2">
    <location>
        <begin position="1"/>
        <end position="28"/>
    </location>
</feature>
<proteinExistence type="predicted"/>
<reference evidence="5" key="2">
    <citation type="submission" date="2013-12" db="EMBL/GenBank/DDBJ databases">
        <authorList>
            <person name="Yu Y."/>
            <person name="Lee S."/>
            <person name="de Baynast K."/>
            <person name="Wissotski M."/>
            <person name="Liu L."/>
            <person name="Talag J."/>
            <person name="Goicoechea J."/>
            <person name="Angelova A."/>
            <person name="Jetty R."/>
            <person name="Kudrna D."/>
            <person name="Golser W."/>
            <person name="Rivera L."/>
            <person name="Zhang J."/>
            <person name="Wing R."/>
        </authorList>
    </citation>
    <scope>NUCLEOTIDE SEQUENCE</scope>
</reference>
<dbReference type="GO" id="GO:0005794">
    <property type="term" value="C:Golgi apparatus"/>
    <property type="evidence" value="ECO:0007669"/>
    <property type="project" value="TreeGrafter"/>
</dbReference>
<feature type="domain" description="CAND6/7 N-terminal" evidence="3">
    <location>
        <begin position="38"/>
        <end position="168"/>
    </location>
</feature>
<dbReference type="PANTHER" id="PTHR21229:SF2">
    <property type="entry name" value="RE59932P"/>
    <property type="match status" value="1"/>
</dbReference>
<evidence type="ECO:0000313" key="5">
    <source>
        <dbReference type="Proteomes" id="UP000032180"/>
    </source>
</evidence>
<dbReference type="Pfam" id="PF21904">
    <property type="entry name" value="CAND6-7_N"/>
    <property type="match status" value="1"/>
</dbReference>
<dbReference type="Gramene" id="LPERR04G21540.1">
    <property type="protein sequence ID" value="LPERR04G21540.1"/>
    <property type="gene ID" value="LPERR04G21540"/>
</dbReference>
<evidence type="ECO:0000256" key="1">
    <source>
        <dbReference type="SAM" id="Phobius"/>
    </source>
</evidence>
<keyword evidence="1" id="KW-0812">Transmembrane</keyword>
<reference evidence="4" key="3">
    <citation type="submission" date="2015-04" db="UniProtKB">
        <authorList>
            <consortium name="EnsemblPlants"/>
        </authorList>
    </citation>
    <scope>IDENTIFICATION</scope>
</reference>
<name>A0A0D9W9S0_9ORYZ</name>
<reference evidence="4 5" key="1">
    <citation type="submission" date="2012-08" db="EMBL/GenBank/DDBJ databases">
        <title>Oryza genome evolution.</title>
        <authorList>
            <person name="Wing R.A."/>
        </authorList>
    </citation>
    <scope>NUCLEOTIDE SEQUENCE</scope>
</reference>
<dbReference type="Proteomes" id="UP000032180">
    <property type="component" value="Chromosome 4"/>
</dbReference>
<dbReference type="eggNOG" id="KOG2569">
    <property type="taxonomic scope" value="Eukaryota"/>
</dbReference>
<dbReference type="HOGENOM" id="CLU_020277_4_0_1"/>
<dbReference type="AlphaFoldDB" id="A0A0D9W9S0"/>
<keyword evidence="1" id="KW-1133">Transmembrane helix</keyword>
<evidence type="ECO:0000313" key="4">
    <source>
        <dbReference type="EnsemblPlants" id="LPERR04G21540.1"/>
    </source>
</evidence>
<organism evidence="4 5">
    <name type="scientific">Leersia perrieri</name>
    <dbReference type="NCBI Taxonomy" id="77586"/>
    <lineage>
        <taxon>Eukaryota</taxon>
        <taxon>Viridiplantae</taxon>
        <taxon>Streptophyta</taxon>
        <taxon>Embryophyta</taxon>
        <taxon>Tracheophyta</taxon>
        <taxon>Spermatophyta</taxon>
        <taxon>Magnoliopsida</taxon>
        <taxon>Liliopsida</taxon>
        <taxon>Poales</taxon>
        <taxon>Poaceae</taxon>
        <taxon>BOP clade</taxon>
        <taxon>Oryzoideae</taxon>
        <taxon>Oryzeae</taxon>
        <taxon>Oryzinae</taxon>
        <taxon>Leersia</taxon>
    </lineage>
</organism>
<dbReference type="PANTHER" id="PTHR21229">
    <property type="entry name" value="LUNG SEVEN TRANSMEMBRANE RECEPTOR"/>
    <property type="match status" value="1"/>
</dbReference>
<dbReference type="GO" id="GO:0016020">
    <property type="term" value="C:membrane"/>
    <property type="evidence" value="ECO:0007669"/>
    <property type="project" value="InterPro"/>
</dbReference>
<evidence type="ECO:0000256" key="2">
    <source>
        <dbReference type="SAM" id="SignalP"/>
    </source>
</evidence>
<keyword evidence="1" id="KW-0472">Membrane</keyword>
<protein>
    <recommendedName>
        <fullName evidence="3">CAND6/7 N-terminal domain-containing protein</fullName>
    </recommendedName>
</protein>
<feature type="chain" id="PRO_5002348390" description="CAND6/7 N-terminal domain-containing protein" evidence="2">
    <location>
        <begin position="29"/>
        <end position="334"/>
    </location>
</feature>
<accession>A0A0D9W9S0</accession>
<sequence length="334" mass="37168">MAAATAQHLLPLMLIVTGDILHQAPVAAHVKHNNYFFQDDPRQLILVDNYNFGSSRQGSLSIAVNVKSRTEPNPDPSLAGFFILLDGTPLNHVIHKMRMQGRRTPKSSYVGMGCILNSPYVMPLFTFAHLDGDGRYGNTFPVTRPGEHGVYFANCARGTRVTVDVHVDAVTRGSEHSESSYLSVTAVTRSPWRSPTRLSREEWWWPVGWRWIKYASVLVQLACCVAVLLMPMDRVIRALRKEVDVDDMSTAARRLARLVVFRQLNAAVAVYIYSTRMAVIILEFLVGTNSGRCWATVVAEEAATVVFYTFMFCKFGTVGDNPVEDAQELIAGGI</sequence>
<evidence type="ECO:0000259" key="3">
    <source>
        <dbReference type="Pfam" id="PF21904"/>
    </source>
</evidence>